<dbReference type="GO" id="GO:0043190">
    <property type="term" value="C:ATP-binding cassette (ABC) transporter complex"/>
    <property type="evidence" value="ECO:0007669"/>
    <property type="project" value="TreeGrafter"/>
</dbReference>
<keyword evidence="7" id="KW-1278">Translocase</keyword>
<evidence type="ECO:0000256" key="2">
    <source>
        <dbReference type="ARBA" id="ARBA00005417"/>
    </source>
</evidence>
<evidence type="ECO:0000256" key="1">
    <source>
        <dbReference type="ARBA" id="ARBA00004202"/>
    </source>
</evidence>
<comment type="subcellular location">
    <subcellularLocation>
        <location evidence="1">Cell membrane</location>
        <topology evidence="1">Peripheral membrane protein</topology>
    </subcellularLocation>
</comment>
<evidence type="ECO:0000256" key="5">
    <source>
        <dbReference type="ARBA" id="ARBA00022741"/>
    </source>
</evidence>
<accession>A0A1E5HFV2</accession>
<feature type="domain" description="ABC transporter" evidence="9">
    <location>
        <begin position="4"/>
        <end position="242"/>
    </location>
</feature>
<dbReference type="EMBL" id="MIKC01000001">
    <property type="protein sequence ID" value="OEG23818.1"/>
    <property type="molecule type" value="Genomic_DNA"/>
</dbReference>
<dbReference type="GO" id="GO:0005524">
    <property type="term" value="F:ATP binding"/>
    <property type="evidence" value="ECO:0007669"/>
    <property type="project" value="UniProtKB-KW"/>
</dbReference>
<dbReference type="STRING" id="1131292.BCR24_00225"/>
<name>A0A1E5HFV2_9ENTE</name>
<dbReference type="SMART" id="SM00382">
    <property type="entry name" value="AAA"/>
    <property type="match status" value="2"/>
</dbReference>
<proteinExistence type="inferred from homology"/>
<dbReference type="NCBIfam" id="NF010167">
    <property type="entry name" value="PRK13648.1"/>
    <property type="match status" value="2"/>
</dbReference>
<dbReference type="InterPro" id="IPR050095">
    <property type="entry name" value="ECF_ABC_transporter_ATP-bd"/>
</dbReference>
<dbReference type="PANTHER" id="PTHR43553">
    <property type="entry name" value="HEAVY METAL TRANSPORTER"/>
    <property type="match status" value="1"/>
</dbReference>
<dbReference type="InterPro" id="IPR015856">
    <property type="entry name" value="ABC_transpr_CbiO/EcfA_su"/>
</dbReference>
<evidence type="ECO:0000259" key="9">
    <source>
        <dbReference type="PROSITE" id="PS50893"/>
    </source>
</evidence>
<protein>
    <recommendedName>
        <fullName evidence="9">ABC transporter domain-containing protein</fullName>
    </recommendedName>
</protein>
<dbReference type="GO" id="GO:0016887">
    <property type="term" value="F:ATP hydrolysis activity"/>
    <property type="evidence" value="ECO:0007669"/>
    <property type="project" value="InterPro"/>
</dbReference>
<evidence type="ECO:0000256" key="7">
    <source>
        <dbReference type="ARBA" id="ARBA00022967"/>
    </source>
</evidence>
<comment type="similarity">
    <text evidence="2">Belongs to the ABC transporter superfamily.</text>
</comment>
<organism evidence="10 11">
    <name type="scientific">Enterococcus ureilyticus</name>
    <dbReference type="NCBI Taxonomy" id="1131292"/>
    <lineage>
        <taxon>Bacteria</taxon>
        <taxon>Bacillati</taxon>
        <taxon>Bacillota</taxon>
        <taxon>Bacilli</taxon>
        <taxon>Lactobacillales</taxon>
        <taxon>Enterococcaceae</taxon>
        <taxon>Enterococcus</taxon>
    </lineage>
</organism>
<dbReference type="Gene3D" id="3.40.50.300">
    <property type="entry name" value="P-loop containing nucleotide triphosphate hydrolases"/>
    <property type="match status" value="2"/>
</dbReference>
<sequence length="558" mass="62272">MEYLEIKDLTFQYAGSNNLVLDNLSLSITQGEFILICGTSGSGKSTLLKLLKPQLAPNGKQTGTIYLNNKSIDALPADFSTGKIGYVMQNPENQIVTESVWQELAFGLENLGTPPSEIKSRIAEMVNFLGIEELLEHQTSELSGGQMQLLNLTSVLLMKPDILILDEPTTQLDPITSQKFIDLIVRLNREMGLTILLVEHSLESVFALADQVIILDDGQVIFAGEPRSISNGMKKNKNVDRFVYSLPSAVQIYLNSSVDDDCPLTVVEGKRFLARYFPSRSFLQKETLTKKKMVKSIQLKNCWFRYEKKSRDILAGIDFEVYTGEIFSLVGGNGSGKTTLLKVIAGILDCYHGKLSLFEQSFKKNKGVVGYLPQESQMLFLKDSVIEEYKMYLQSQNVAEEDQKIRIKNVTTLLDLTKILTQHPLDLSGGECQRAALGKLLLTDSKILLLDEPTKGIDNFGKKQLIKLLKELSKQGKTILVVTHDLDFAAELSDRCGLLFQNKLVTTAEPTAFFSHHTFYTTAASRISRDNFEGLVTTEQVIKACRLVKGASDEPRRD</sequence>
<dbReference type="OrthoDB" id="501320at2"/>
<dbReference type="SUPFAM" id="SSF52540">
    <property type="entry name" value="P-loop containing nucleoside triphosphate hydrolases"/>
    <property type="match status" value="2"/>
</dbReference>
<dbReference type="Proteomes" id="UP000094469">
    <property type="component" value="Unassembled WGS sequence"/>
</dbReference>
<dbReference type="RefSeq" id="WP_069638552.1">
    <property type="nucleotide sequence ID" value="NZ_JAFBEZ010000003.1"/>
</dbReference>
<evidence type="ECO:0000256" key="8">
    <source>
        <dbReference type="ARBA" id="ARBA00023136"/>
    </source>
</evidence>
<feature type="domain" description="ABC transporter" evidence="9">
    <location>
        <begin position="297"/>
        <end position="526"/>
    </location>
</feature>
<dbReference type="GO" id="GO:0042626">
    <property type="term" value="F:ATPase-coupled transmembrane transporter activity"/>
    <property type="evidence" value="ECO:0007669"/>
    <property type="project" value="TreeGrafter"/>
</dbReference>
<evidence type="ECO:0000313" key="11">
    <source>
        <dbReference type="Proteomes" id="UP000094469"/>
    </source>
</evidence>
<dbReference type="InterPro" id="IPR003439">
    <property type="entry name" value="ABC_transporter-like_ATP-bd"/>
</dbReference>
<dbReference type="CDD" id="cd03225">
    <property type="entry name" value="ABC_cobalt_CbiO_domain1"/>
    <property type="match status" value="2"/>
</dbReference>
<evidence type="ECO:0000256" key="6">
    <source>
        <dbReference type="ARBA" id="ARBA00022840"/>
    </source>
</evidence>
<dbReference type="PROSITE" id="PS50893">
    <property type="entry name" value="ABC_TRANSPORTER_2"/>
    <property type="match status" value="2"/>
</dbReference>
<comment type="caution">
    <text evidence="10">The sequence shown here is derived from an EMBL/GenBank/DDBJ whole genome shotgun (WGS) entry which is preliminary data.</text>
</comment>
<evidence type="ECO:0000256" key="4">
    <source>
        <dbReference type="ARBA" id="ARBA00022475"/>
    </source>
</evidence>
<keyword evidence="5" id="KW-0547">Nucleotide-binding</keyword>
<dbReference type="AlphaFoldDB" id="A0A1E5HFV2"/>
<keyword evidence="3" id="KW-0813">Transport</keyword>
<reference evidence="11" key="1">
    <citation type="submission" date="2016-09" db="EMBL/GenBank/DDBJ databases">
        <authorList>
            <person name="Gulvik C.A."/>
        </authorList>
    </citation>
    <scope>NUCLEOTIDE SEQUENCE [LARGE SCALE GENOMIC DNA]</scope>
    <source>
        <strain evidence="11">LMG 26676</strain>
    </source>
</reference>
<keyword evidence="6" id="KW-0067">ATP-binding</keyword>
<keyword evidence="11" id="KW-1185">Reference proteome</keyword>
<dbReference type="InterPro" id="IPR027417">
    <property type="entry name" value="P-loop_NTPase"/>
</dbReference>
<evidence type="ECO:0000313" key="10">
    <source>
        <dbReference type="EMBL" id="OEG23818.1"/>
    </source>
</evidence>
<dbReference type="InterPro" id="IPR003593">
    <property type="entry name" value="AAA+_ATPase"/>
</dbReference>
<evidence type="ECO:0000256" key="3">
    <source>
        <dbReference type="ARBA" id="ARBA00022448"/>
    </source>
</evidence>
<dbReference type="Pfam" id="PF00005">
    <property type="entry name" value="ABC_tran"/>
    <property type="match status" value="2"/>
</dbReference>
<dbReference type="PROSITE" id="PS00211">
    <property type="entry name" value="ABC_TRANSPORTER_1"/>
    <property type="match status" value="1"/>
</dbReference>
<keyword evidence="8" id="KW-0472">Membrane</keyword>
<gene>
    <name evidence="10" type="ORF">BCR24_00225</name>
</gene>
<keyword evidence="4" id="KW-1003">Cell membrane</keyword>
<dbReference type="InterPro" id="IPR017871">
    <property type="entry name" value="ABC_transporter-like_CS"/>
</dbReference>